<comment type="caution">
    <text evidence="2">The sequence shown here is derived from an EMBL/GenBank/DDBJ whole genome shotgun (WGS) entry which is preliminary data.</text>
</comment>
<feature type="compositionally biased region" description="Low complexity" evidence="1">
    <location>
        <begin position="36"/>
        <end position="48"/>
    </location>
</feature>
<dbReference type="NCBIfam" id="TIGR03720">
    <property type="entry name" value="exospor_lead"/>
    <property type="match status" value="1"/>
</dbReference>
<accession>A0A9X7B1J7</accession>
<sequence length="48" mass="5081">MFNKQNEQKKWEGIQAAAFNPNLVGPTLPSIPPFTFPTGPVGPTGPTG</sequence>
<evidence type="ECO:0000313" key="2">
    <source>
        <dbReference type="EMBL" id="PFT96138.1"/>
    </source>
</evidence>
<dbReference type="EMBL" id="NVCU01000061">
    <property type="protein sequence ID" value="PFT96138.1"/>
    <property type="molecule type" value="Genomic_DNA"/>
</dbReference>
<feature type="region of interest" description="Disordered" evidence="1">
    <location>
        <begin position="29"/>
        <end position="48"/>
    </location>
</feature>
<evidence type="ECO:0000313" key="3">
    <source>
        <dbReference type="Proteomes" id="UP000225910"/>
    </source>
</evidence>
<name>A0A9X7B1J7_BACTU</name>
<dbReference type="AlphaFoldDB" id="A0A9X7B1J7"/>
<gene>
    <name evidence="2" type="ORF">COK81_09920</name>
</gene>
<evidence type="ECO:0000256" key="1">
    <source>
        <dbReference type="SAM" id="MobiDB-lite"/>
    </source>
</evidence>
<dbReference type="Proteomes" id="UP000225910">
    <property type="component" value="Unassembled WGS sequence"/>
</dbReference>
<reference evidence="2 3" key="1">
    <citation type="submission" date="2017-09" db="EMBL/GenBank/DDBJ databases">
        <title>Large-scale bioinformatics analysis of Bacillus genomes uncovers conserved roles of natural products in bacterial physiology.</title>
        <authorList>
            <consortium name="Agbiome Team Llc"/>
            <person name="Bleich R.M."/>
            <person name="Grubbs K.J."/>
            <person name="Santa Maria K.C."/>
            <person name="Allen S.E."/>
            <person name="Farag S."/>
            <person name="Shank E.A."/>
            <person name="Bowers A."/>
        </authorList>
    </citation>
    <scope>NUCLEOTIDE SEQUENCE [LARGE SCALE GENOMIC DNA]</scope>
    <source>
        <strain evidence="2 3">AFS064137</strain>
    </source>
</reference>
<feature type="non-terminal residue" evidence="2">
    <location>
        <position position="48"/>
    </location>
</feature>
<organism evidence="2 3">
    <name type="scientific">Bacillus thuringiensis</name>
    <dbReference type="NCBI Taxonomy" id="1428"/>
    <lineage>
        <taxon>Bacteria</taxon>
        <taxon>Bacillati</taxon>
        <taxon>Bacillota</taxon>
        <taxon>Bacilli</taxon>
        <taxon>Bacillales</taxon>
        <taxon>Bacillaceae</taxon>
        <taxon>Bacillus</taxon>
        <taxon>Bacillus cereus group</taxon>
    </lineage>
</organism>
<proteinExistence type="predicted"/>
<dbReference type="InterPro" id="IPR021201">
    <property type="entry name" value="Leader_pep_exosporium"/>
</dbReference>
<dbReference type="RefSeq" id="WP_141544813.1">
    <property type="nucleotide sequence ID" value="NZ_NVCU01000061.1"/>
</dbReference>
<protein>
    <submittedName>
        <fullName evidence="2">BclA protein</fullName>
    </submittedName>
</protein>